<dbReference type="EMBL" id="LAZR01042540">
    <property type="protein sequence ID" value="KKL09299.1"/>
    <property type="molecule type" value="Genomic_DNA"/>
</dbReference>
<comment type="caution">
    <text evidence="1">The sequence shown here is derived from an EMBL/GenBank/DDBJ whole genome shotgun (WGS) entry which is preliminary data.</text>
</comment>
<evidence type="ECO:0000313" key="1">
    <source>
        <dbReference type="EMBL" id="KKL09299.1"/>
    </source>
</evidence>
<gene>
    <name evidence="1" type="ORF">LCGC14_2567210</name>
</gene>
<dbReference type="AlphaFoldDB" id="A0A0F9AIA4"/>
<protein>
    <submittedName>
        <fullName evidence="1">Uncharacterized protein</fullName>
    </submittedName>
</protein>
<proteinExistence type="predicted"/>
<reference evidence="1" key="1">
    <citation type="journal article" date="2015" name="Nature">
        <title>Complex archaea that bridge the gap between prokaryotes and eukaryotes.</title>
        <authorList>
            <person name="Spang A."/>
            <person name="Saw J.H."/>
            <person name="Jorgensen S.L."/>
            <person name="Zaremba-Niedzwiedzka K."/>
            <person name="Martijn J."/>
            <person name="Lind A.E."/>
            <person name="van Eijk R."/>
            <person name="Schleper C."/>
            <person name="Guy L."/>
            <person name="Ettema T.J."/>
        </authorList>
    </citation>
    <scope>NUCLEOTIDE SEQUENCE</scope>
</reference>
<sequence length="52" mass="5876">MDNSAAERLIESNLRLIEAIGMHWSNEVCKMSGEVPAYNENHFSNLAHKFLG</sequence>
<organism evidence="1">
    <name type="scientific">marine sediment metagenome</name>
    <dbReference type="NCBI Taxonomy" id="412755"/>
    <lineage>
        <taxon>unclassified sequences</taxon>
        <taxon>metagenomes</taxon>
        <taxon>ecological metagenomes</taxon>
    </lineage>
</organism>
<name>A0A0F9AIA4_9ZZZZ</name>
<accession>A0A0F9AIA4</accession>